<dbReference type="SMART" id="SM00248">
    <property type="entry name" value="ANK"/>
    <property type="match status" value="3"/>
</dbReference>
<feature type="repeat" description="ANK" evidence="3">
    <location>
        <begin position="190"/>
        <end position="229"/>
    </location>
</feature>
<dbReference type="InterPro" id="IPR036770">
    <property type="entry name" value="Ankyrin_rpt-contain_sf"/>
</dbReference>
<dbReference type="AlphaFoldDB" id="A0A9P1BIM6"/>
<evidence type="ECO:0000313" key="5">
    <source>
        <dbReference type="EMBL" id="CAL4761440.1"/>
    </source>
</evidence>
<evidence type="ECO:0000313" key="6">
    <source>
        <dbReference type="Proteomes" id="UP001152797"/>
    </source>
</evidence>
<proteinExistence type="predicted"/>
<dbReference type="PROSITE" id="PS50088">
    <property type="entry name" value="ANK_REPEAT"/>
    <property type="match status" value="2"/>
</dbReference>
<reference evidence="5 6" key="2">
    <citation type="submission" date="2024-05" db="EMBL/GenBank/DDBJ databases">
        <authorList>
            <person name="Chen Y."/>
            <person name="Shah S."/>
            <person name="Dougan E. K."/>
            <person name="Thang M."/>
            <person name="Chan C."/>
        </authorList>
    </citation>
    <scope>NUCLEOTIDE SEQUENCE [LARGE SCALE GENOMIC DNA]</scope>
</reference>
<evidence type="ECO:0000256" key="1">
    <source>
        <dbReference type="ARBA" id="ARBA00022737"/>
    </source>
</evidence>
<dbReference type="OrthoDB" id="823504at2759"/>
<sequence length="284" mass="31395">MDDFDIGGCFETGDLDLEDCGSASVKLTHVTQPRLWKNGFKSSMQCLAAFVALPMKCSSLAFPCTKRPSLVRSPTKMQSEMETEPKSFPAVRRHSLRALEYLLKREASDLDEACLGCRPLHVATQVCMFNGDVGYCMMELLLQHGARPNRVVGDDPEMDPPLHEATKRGSVPAVSLLLNARASPDEVNGHGDSPLHLACRQTPFQGSDTQSEVVSLLLRHGAKPLALDSLGRPPKRYALDPVLVGKLTEAESRWCRGEALLAWRSWRHATNILPELFEKIVSFL</sequence>
<name>A0A9P1BIM6_9DINO</name>
<dbReference type="Gene3D" id="1.25.40.20">
    <property type="entry name" value="Ankyrin repeat-containing domain"/>
    <property type="match status" value="1"/>
</dbReference>
<organism evidence="4">
    <name type="scientific">Cladocopium goreaui</name>
    <dbReference type="NCBI Taxonomy" id="2562237"/>
    <lineage>
        <taxon>Eukaryota</taxon>
        <taxon>Sar</taxon>
        <taxon>Alveolata</taxon>
        <taxon>Dinophyceae</taxon>
        <taxon>Suessiales</taxon>
        <taxon>Symbiodiniaceae</taxon>
        <taxon>Cladocopium</taxon>
    </lineage>
</organism>
<keyword evidence="1" id="KW-0677">Repeat</keyword>
<accession>A0A9P1BIM6</accession>
<dbReference type="InterPro" id="IPR002110">
    <property type="entry name" value="Ankyrin_rpt"/>
</dbReference>
<dbReference type="EMBL" id="CAMXCT010000117">
    <property type="protein sequence ID" value="CAI3974128.1"/>
    <property type="molecule type" value="Genomic_DNA"/>
</dbReference>
<keyword evidence="6" id="KW-1185">Reference proteome</keyword>
<keyword evidence="2 3" id="KW-0040">ANK repeat</keyword>
<dbReference type="PROSITE" id="PS50297">
    <property type="entry name" value="ANK_REP_REGION"/>
    <property type="match status" value="1"/>
</dbReference>
<gene>
    <name evidence="4" type="ORF">C1SCF055_LOCUS2558</name>
</gene>
<reference evidence="4" key="1">
    <citation type="submission" date="2022-10" db="EMBL/GenBank/DDBJ databases">
        <authorList>
            <person name="Chen Y."/>
            <person name="Dougan E. K."/>
            <person name="Chan C."/>
            <person name="Rhodes N."/>
            <person name="Thang M."/>
        </authorList>
    </citation>
    <scope>NUCLEOTIDE SEQUENCE</scope>
</reference>
<evidence type="ECO:0000313" key="4">
    <source>
        <dbReference type="EMBL" id="CAI3974128.1"/>
    </source>
</evidence>
<dbReference type="PANTHER" id="PTHR24198:SF165">
    <property type="entry name" value="ANKYRIN REPEAT-CONTAINING PROTEIN-RELATED"/>
    <property type="match status" value="1"/>
</dbReference>
<dbReference type="EMBL" id="CAMXCT030000117">
    <property type="protein sequence ID" value="CAL4761440.1"/>
    <property type="molecule type" value="Genomic_DNA"/>
</dbReference>
<evidence type="ECO:0000256" key="3">
    <source>
        <dbReference type="PROSITE-ProRule" id="PRU00023"/>
    </source>
</evidence>
<evidence type="ECO:0000256" key="2">
    <source>
        <dbReference type="ARBA" id="ARBA00023043"/>
    </source>
</evidence>
<dbReference type="SUPFAM" id="SSF48403">
    <property type="entry name" value="Ankyrin repeat"/>
    <property type="match status" value="1"/>
</dbReference>
<comment type="caution">
    <text evidence="4">The sequence shown here is derived from an EMBL/GenBank/DDBJ whole genome shotgun (WGS) entry which is preliminary data.</text>
</comment>
<dbReference type="Pfam" id="PF12796">
    <property type="entry name" value="Ank_2"/>
    <property type="match status" value="1"/>
</dbReference>
<dbReference type="EMBL" id="CAMXCT020000117">
    <property type="protein sequence ID" value="CAL1127503.1"/>
    <property type="molecule type" value="Genomic_DNA"/>
</dbReference>
<protein>
    <submittedName>
        <fullName evidence="5">Ankyrin-3 (ANK-3) (Ankyrin-G)</fullName>
    </submittedName>
</protein>
<dbReference type="PANTHER" id="PTHR24198">
    <property type="entry name" value="ANKYRIN REPEAT AND PROTEIN KINASE DOMAIN-CONTAINING PROTEIN"/>
    <property type="match status" value="1"/>
</dbReference>
<feature type="repeat" description="ANK" evidence="3">
    <location>
        <begin position="157"/>
        <end position="189"/>
    </location>
</feature>
<dbReference type="Proteomes" id="UP001152797">
    <property type="component" value="Unassembled WGS sequence"/>
</dbReference>